<dbReference type="HOGENOM" id="CLU_666678_0_0_2"/>
<evidence type="ECO:0000256" key="1">
    <source>
        <dbReference type="SAM" id="Phobius"/>
    </source>
</evidence>
<dbReference type="GeneID" id="7271415"/>
<sequence length="413" mass="44684" precursor="true">MRPTRWTGSAAVVAAVLGTIGLFFDAPAAAGASVGLAALLAGGAVLFLYRTIRYADTLAVERVIGTGLVCQGTPVEVGVQVTGEAVSGLAVRIMDLPPRSAVHDPKETVLKGGEGRYRIRLMAPGEVFFRGLRVEVADRFFTTTLFCTAPRFAGTMLTVYSPDSYRHEKGPGSGAGELEIERKGVLRGQGIRSFRPFRSGDDPALMDWKLSAKHGRLFVREPNSQVGGPPLLIVDLPVVGAEGGEDLLLAAGEAIEREIREYDHCTLLVIAGGEVIGFWYHEQDLPALVRNLRSRPADSVAPLYRVYDPIVLKRRLRAAERGVSEPSRRFAAVLRATLGSSSAFAFEEEVGRILASVEHPEVIVYTAATDEISHLNLIAVAARRHDRTLRILLTRPGPGLLARLSSYARVEVL</sequence>
<feature type="domain" description="DUF58" evidence="2">
    <location>
        <begin position="194"/>
        <end position="236"/>
    </location>
</feature>
<gene>
    <name evidence="3" type="ordered locus">Mpal_0389</name>
</gene>
<organism evidence="3 4">
    <name type="scientific">Methanosphaerula palustris (strain ATCC BAA-1556 / DSM 19958 / E1-9c)</name>
    <dbReference type="NCBI Taxonomy" id="521011"/>
    <lineage>
        <taxon>Archaea</taxon>
        <taxon>Methanobacteriati</taxon>
        <taxon>Methanobacteriota</taxon>
        <taxon>Stenosarchaea group</taxon>
        <taxon>Methanomicrobia</taxon>
        <taxon>Methanomicrobiales</taxon>
        <taxon>Methanoregulaceae</taxon>
        <taxon>Methanosphaerula</taxon>
    </lineage>
</organism>
<dbReference type="KEGG" id="mpl:Mpal_0389"/>
<evidence type="ECO:0000313" key="4">
    <source>
        <dbReference type="Proteomes" id="UP000002457"/>
    </source>
</evidence>
<keyword evidence="1" id="KW-0812">Transmembrane</keyword>
<dbReference type="AlphaFoldDB" id="B8GJW0"/>
<keyword evidence="4" id="KW-1185">Reference proteome</keyword>
<dbReference type="Pfam" id="PF01882">
    <property type="entry name" value="DUF58"/>
    <property type="match status" value="1"/>
</dbReference>
<dbReference type="OrthoDB" id="3263at2157"/>
<feature type="transmembrane region" description="Helical" evidence="1">
    <location>
        <begin position="30"/>
        <end position="49"/>
    </location>
</feature>
<keyword evidence="1" id="KW-0472">Membrane</keyword>
<dbReference type="Proteomes" id="UP000002457">
    <property type="component" value="Chromosome"/>
</dbReference>
<evidence type="ECO:0000259" key="2">
    <source>
        <dbReference type="Pfam" id="PF01882"/>
    </source>
</evidence>
<proteinExistence type="predicted"/>
<dbReference type="InterPro" id="IPR002881">
    <property type="entry name" value="DUF58"/>
</dbReference>
<dbReference type="EMBL" id="CP001338">
    <property type="protein sequence ID" value="ACL15764.1"/>
    <property type="molecule type" value="Genomic_DNA"/>
</dbReference>
<dbReference type="RefSeq" id="WP_012617083.1">
    <property type="nucleotide sequence ID" value="NC_011832.1"/>
</dbReference>
<reference evidence="3 4" key="1">
    <citation type="journal article" date="2015" name="Genome Announc.">
        <title>Complete Genome Sequence of Methanosphaerula palustris E1-9CT, a Hydrogenotrophic Methanogen Isolated from a Minerotrophic Fen Peatland.</title>
        <authorList>
            <person name="Cadillo-Quiroz H."/>
            <person name="Browne P."/>
            <person name="Kyrpides N."/>
            <person name="Woyke T."/>
            <person name="Goodwin L."/>
            <person name="Detter C."/>
            <person name="Yavitt J.B."/>
            <person name="Zinder S.H."/>
        </authorList>
    </citation>
    <scope>NUCLEOTIDE SEQUENCE [LARGE SCALE GENOMIC DNA]</scope>
    <source>
        <strain evidence="4">ATCC BAA-1556 / DSM 19958 / E1-9c</strain>
    </source>
</reference>
<keyword evidence="1" id="KW-1133">Transmembrane helix</keyword>
<accession>B8GJW0</accession>
<evidence type="ECO:0000313" key="3">
    <source>
        <dbReference type="EMBL" id="ACL15764.1"/>
    </source>
</evidence>
<name>B8GJW0_METPE</name>
<dbReference type="eggNOG" id="arCOG02747">
    <property type="taxonomic scope" value="Archaea"/>
</dbReference>
<dbReference type="STRING" id="521011.Mpal_0389"/>
<protein>
    <recommendedName>
        <fullName evidence="2">DUF58 domain-containing protein</fullName>
    </recommendedName>
</protein>
<feature type="transmembrane region" description="Helical" evidence="1">
    <location>
        <begin position="7"/>
        <end position="24"/>
    </location>
</feature>